<evidence type="ECO:0000256" key="1">
    <source>
        <dbReference type="SAM" id="MobiDB-lite"/>
    </source>
</evidence>
<keyword evidence="3" id="KW-1185">Reference proteome</keyword>
<dbReference type="Proteomes" id="UP001066276">
    <property type="component" value="Chromosome 12"/>
</dbReference>
<name>A0AAV7L358_PLEWA</name>
<organism evidence="2 3">
    <name type="scientific">Pleurodeles waltl</name>
    <name type="common">Iberian ribbed newt</name>
    <dbReference type="NCBI Taxonomy" id="8319"/>
    <lineage>
        <taxon>Eukaryota</taxon>
        <taxon>Metazoa</taxon>
        <taxon>Chordata</taxon>
        <taxon>Craniata</taxon>
        <taxon>Vertebrata</taxon>
        <taxon>Euteleostomi</taxon>
        <taxon>Amphibia</taxon>
        <taxon>Batrachia</taxon>
        <taxon>Caudata</taxon>
        <taxon>Salamandroidea</taxon>
        <taxon>Salamandridae</taxon>
        <taxon>Pleurodelinae</taxon>
        <taxon>Pleurodeles</taxon>
    </lineage>
</organism>
<accession>A0AAV7L358</accession>
<dbReference type="AlphaFoldDB" id="A0AAV7L358"/>
<gene>
    <name evidence="2" type="ORF">NDU88_005477</name>
</gene>
<protein>
    <submittedName>
        <fullName evidence="2">Uncharacterized protein</fullName>
    </submittedName>
</protein>
<proteinExistence type="predicted"/>
<evidence type="ECO:0000313" key="3">
    <source>
        <dbReference type="Proteomes" id="UP001066276"/>
    </source>
</evidence>
<sequence>MPLTDHGSLFPSGGRGLSAVSNARANRAVLTASKPASKRLALLSRWGRDPEREAPGPTCPPSGVEYPRVPGPVGAALAARGALDVAGARQRALRAPDVIRGAR</sequence>
<reference evidence="2" key="1">
    <citation type="journal article" date="2022" name="bioRxiv">
        <title>Sequencing and chromosome-scale assembly of the giantPleurodeles waltlgenome.</title>
        <authorList>
            <person name="Brown T."/>
            <person name="Elewa A."/>
            <person name="Iarovenko S."/>
            <person name="Subramanian E."/>
            <person name="Araus A.J."/>
            <person name="Petzold A."/>
            <person name="Susuki M."/>
            <person name="Suzuki K.-i.T."/>
            <person name="Hayashi T."/>
            <person name="Toyoda A."/>
            <person name="Oliveira C."/>
            <person name="Osipova E."/>
            <person name="Leigh N.D."/>
            <person name="Simon A."/>
            <person name="Yun M.H."/>
        </authorList>
    </citation>
    <scope>NUCLEOTIDE SEQUENCE</scope>
    <source>
        <strain evidence="2">20211129_DDA</strain>
        <tissue evidence="2">Liver</tissue>
    </source>
</reference>
<feature type="region of interest" description="Disordered" evidence="1">
    <location>
        <begin position="46"/>
        <end position="65"/>
    </location>
</feature>
<comment type="caution">
    <text evidence="2">The sequence shown here is derived from an EMBL/GenBank/DDBJ whole genome shotgun (WGS) entry which is preliminary data.</text>
</comment>
<evidence type="ECO:0000313" key="2">
    <source>
        <dbReference type="EMBL" id="KAJ1085344.1"/>
    </source>
</evidence>
<dbReference type="EMBL" id="JANPWB010000016">
    <property type="protein sequence ID" value="KAJ1085344.1"/>
    <property type="molecule type" value="Genomic_DNA"/>
</dbReference>